<evidence type="ECO:0000313" key="4">
    <source>
        <dbReference type="EMBL" id="KAJ2783324.1"/>
    </source>
</evidence>
<keyword evidence="1" id="KW-0479">Metal-binding</keyword>
<comment type="caution">
    <text evidence="4">The sequence shown here is derived from an EMBL/GenBank/DDBJ whole genome shotgun (WGS) entry which is preliminary data.</text>
</comment>
<dbReference type="InterPro" id="IPR007529">
    <property type="entry name" value="Znf_HIT"/>
</dbReference>
<evidence type="ECO:0000313" key="5">
    <source>
        <dbReference type="Proteomes" id="UP001140217"/>
    </source>
</evidence>
<gene>
    <name evidence="4" type="primary">ZNHIT3</name>
    <name evidence="4" type="ORF">H4R18_001770</name>
</gene>
<organism evidence="4 5">
    <name type="scientific">Coemansia javaensis</name>
    <dbReference type="NCBI Taxonomy" id="2761396"/>
    <lineage>
        <taxon>Eukaryota</taxon>
        <taxon>Fungi</taxon>
        <taxon>Fungi incertae sedis</taxon>
        <taxon>Zoopagomycota</taxon>
        <taxon>Kickxellomycotina</taxon>
        <taxon>Kickxellomycetes</taxon>
        <taxon>Kickxellales</taxon>
        <taxon>Kickxellaceae</taxon>
        <taxon>Coemansia</taxon>
    </lineage>
</organism>
<keyword evidence="1" id="KW-0862">Zinc</keyword>
<evidence type="ECO:0000259" key="3">
    <source>
        <dbReference type="PROSITE" id="PS51083"/>
    </source>
</evidence>
<dbReference type="AlphaFoldDB" id="A0A9W8HJM5"/>
<dbReference type="Proteomes" id="UP001140217">
    <property type="component" value="Unassembled WGS sequence"/>
</dbReference>
<keyword evidence="1" id="KW-0863">Zinc-finger</keyword>
<reference evidence="4" key="1">
    <citation type="submission" date="2022-07" db="EMBL/GenBank/DDBJ databases">
        <title>Phylogenomic reconstructions and comparative analyses of Kickxellomycotina fungi.</title>
        <authorList>
            <person name="Reynolds N.K."/>
            <person name="Stajich J.E."/>
            <person name="Barry K."/>
            <person name="Grigoriev I.V."/>
            <person name="Crous P."/>
            <person name="Smith M.E."/>
        </authorList>
    </citation>
    <scope>NUCLEOTIDE SEQUENCE</scope>
    <source>
        <strain evidence="4">NBRC 105414</strain>
    </source>
</reference>
<evidence type="ECO:0000256" key="1">
    <source>
        <dbReference type="PROSITE-ProRule" id="PRU00453"/>
    </source>
</evidence>
<keyword evidence="5" id="KW-1185">Reference proteome</keyword>
<protein>
    <submittedName>
        <fullName evidence="4">Zinc finger HIT domain-containing protein 3</fullName>
    </submittedName>
</protein>
<sequence length="139" mass="14852">MASKQCTVCDKAAAKYKCPACAAGYCSVACCQAHRARLCDPPPAHSDSRPPPAAAKPADDGDGDGDDEEQKHRLRPEDLQRLDRSARVQVLLADPGARALIEAVRRDPSPLQAIRVLRQRPDFEALAQALLAAASGEDP</sequence>
<proteinExistence type="predicted"/>
<dbReference type="SUPFAM" id="SSF144232">
    <property type="entry name" value="HIT/MYND zinc finger-like"/>
    <property type="match status" value="1"/>
</dbReference>
<name>A0A9W8HJM5_9FUNG</name>
<feature type="region of interest" description="Disordered" evidence="2">
    <location>
        <begin position="40"/>
        <end position="81"/>
    </location>
</feature>
<dbReference type="OrthoDB" id="18412at2759"/>
<dbReference type="EMBL" id="JANBUL010000050">
    <property type="protein sequence ID" value="KAJ2783324.1"/>
    <property type="molecule type" value="Genomic_DNA"/>
</dbReference>
<feature type="domain" description="HIT-type" evidence="3">
    <location>
        <begin position="6"/>
        <end position="39"/>
    </location>
</feature>
<dbReference type="GO" id="GO:0008270">
    <property type="term" value="F:zinc ion binding"/>
    <property type="evidence" value="ECO:0007669"/>
    <property type="project" value="UniProtKB-UniRule"/>
</dbReference>
<dbReference type="CDD" id="cd23024">
    <property type="entry name" value="zf-HIT_ZNHIT2-3"/>
    <property type="match status" value="1"/>
</dbReference>
<dbReference type="PROSITE" id="PS51083">
    <property type="entry name" value="ZF_HIT"/>
    <property type="match status" value="1"/>
</dbReference>
<dbReference type="Pfam" id="PF04438">
    <property type="entry name" value="zf-HIT"/>
    <property type="match status" value="1"/>
</dbReference>
<dbReference type="Gene3D" id="3.30.60.190">
    <property type="match status" value="1"/>
</dbReference>
<evidence type="ECO:0000256" key="2">
    <source>
        <dbReference type="SAM" id="MobiDB-lite"/>
    </source>
</evidence>
<feature type="compositionally biased region" description="Basic and acidic residues" evidence="2">
    <location>
        <begin position="69"/>
        <end position="81"/>
    </location>
</feature>
<feature type="compositionally biased region" description="Pro residues" evidence="2">
    <location>
        <begin position="40"/>
        <end position="54"/>
    </location>
</feature>
<accession>A0A9W8HJM5</accession>